<dbReference type="InterPro" id="IPR029044">
    <property type="entry name" value="Nucleotide-diphossugar_trans"/>
</dbReference>
<reference evidence="3 4" key="1">
    <citation type="submission" date="2023-04" db="EMBL/GenBank/DDBJ databases">
        <title>Ectobacillus antri isolated from activated sludge.</title>
        <authorList>
            <person name="Yan P."/>
            <person name="Liu X."/>
        </authorList>
    </citation>
    <scope>NUCLEOTIDE SEQUENCE [LARGE SCALE GENOMIC DNA]</scope>
    <source>
        <strain evidence="3 4">C18H</strain>
    </source>
</reference>
<comment type="caution">
    <text evidence="3">The sequence shown here is derived from an EMBL/GenBank/DDBJ whole genome shotgun (WGS) entry which is preliminary data.</text>
</comment>
<dbReference type="CDD" id="cd04196">
    <property type="entry name" value="GT_2_like_d"/>
    <property type="match status" value="1"/>
</dbReference>
<dbReference type="Gene3D" id="3.90.550.10">
    <property type="entry name" value="Spore Coat Polysaccharide Biosynthesis Protein SpsA, Chain A"/>
    <property type="match status" value="1"/>
</dbReference>
<dbReference type="Proteomes" id="UP001218246">
    <property type="component" value="Unassembled WGS sequence"/>
</dbReference>
<organism evidence="3 4">
    <name type="scientific">Ectobacillus antri</name>
    <dbReference type="NCBI Taxonomy" id="2486280"/>
    <lineage>
        <taxon>Bacteria</taxon>
        <taxon>Bacillati</taxon>
        <taxon>Bacillota</taxon>
        <taxon>Bacilli</taxon>
        <taxon>Bacillales</taxon>
        <taxon>Bacillaceae</taxon>
        <taxon>Ectobacillus</taxon>
    </lineage>
</organism>
<dbReference type="SUPFAM" id="SSF53448">
    <property type="entry name" value="Nucleotide-diphospho-sugar transferases"/>
    <property type="match status" value="1"/>
</dbReference>
<keyword evidence="4" id="KW-1185">Reference proteome</keyword>
<dbReference type="Pfam" id="PF00535">
    <property type="entry name" value="Glycos_transf_2"/>
    <property type="match status" value="1"/>
</dbReference>
<protein>
    <submittedName>
        <fullName evidence="3">Glycosyltransferase family 2 protein</fullName>
    </submittedName>
</protein>
<gene>
    <name evidence="3" type="ORF">P6P90_14425</name>
</gene>
<name>A0ABT6H912_9BACI</name>
<comment type="similarity">
    <text evidence="1">Belongs to the glycosyltransferase 2 family.</text>
</comment>
<sequence>MISVCIATYNGAGFIVRQLNSVLSQLSEQDQVVVVDDCSKDDTVQVIKDTYGNRVEVYVNERNAGVIKSFEKAISKARGDIIFLCDQDDMWLANKVETVVNEFRATNASVVVHDAYVTDGDGEIIHESWNVHNNNREKGLIGNIVKNSFTGCCMAFRKEIVRDIIPFPKSIEMHDQWIALVCMMSKRKIAYIRKPLMKYVRHGGNVTGMRKRSFNEQLKGRLGTIKAVMQYKATH</sequence>
<evidence type="ECO:0000313" key="4">
    <source>
        <dbReference type="Proteomes" id="UP001218246"/>
    </source>
</evidence>
<dbReference type="InterPro" id="IPR001173">
    <property type="entry name" value="Glyco_trans_2-like"/>
</dbReference>
<evidence type="ECO:0000259" key="2">
    <source>
        <dbReference type="Pfam" id="PF00535"/>
    </source>
</evidence>
<dbReference type="PANTHER" id="PTHR22916">
    <property type="entry name" value="GLYCOSYLTRANSFERASE"/>
    <property type="match status" value="1"/>
</dbReference>
<accession>A0ABT6H912</accession>
<dbReference type="EMBL" id="JARULN010000019">
    <property type="protein sequence ID" value="MDG5755142.1"/>
    <property type="molecule type" value="Genomic_DNA"/>
</dbReference>
<dbReference type="PANTHER" id="PTHR22916:SF3">
    <property type="entry name" value="UDP-GLCNAC:BETAGAL BETA-1,3-N-ACETYLGLUCOSAMINYLTRANSFERASE-LIKE PROTEIN 1"/>
    <property type="match status" value="1"/>
</dbReference>
<feature type="domain" description="Glycosyltransferase 2-like" evidence="2">
    <location>
        <begin position="3"/>
        <end position="164"/>
    </location>
</feature>
<evidence type="ECO:0000313" key="3">
    <source>
        <dbReference type="EMBL" id="MDG5755142.1"/>
    </source>
</evidence>
<proteinExistence type="inferred from homology"/>
<dbReference type="RefSeq" id="WP_278018375.1">
    <property type="nucleotide sequence ID" value="NZ_JARRRY010000010.1"/>
</dbReference>
<evidence type="ECO:0000256" key="1">
    <source>
        <dbReference type="ARBA" id="ARBA00006739"/>
    </source>
</evidence>